<organism evidence="6 7">
    <name type="scientific">Chilo suppressalis</name>
    <name type="common">Asiatic rice borer moth</name>
    <dbReference type="NCBI Taxonomy" id="168631"/>
    <lineage>
        <taxon>Eukaryota</taxon>
        <taxon>Metazoa</taxon>
        <taxon>Ecdysozoa</taxon>
        <taxon>Arthropoda</taxon>
        <taxon>Hexapoda</taxon>
        <taxon>Insecta</taxon>
        <taxon>Pterygota</taxon>
        <taxon>Neoptera</taxon>
        <taxon>Endopterygota</taxon>
        <taxon>Lepidoptera</taxon>
        <taxon>Glossata</taxon>
        <taxon>Ditrysia</taxon>
        <taxon>Pyraloidea</taxon>
        <taxon>Crambidae</taxon>
        <taxon>Crambinae</taxon>
        <taxon>Chilo</taxon>
    </lineage>
</organism>
<dbReference type="Pfam" id="PF00151">
    <property type="entry name" value="Lipase"/>
    <property type="match status" value="1"/>
</dbReference>
<comment type="subcellular location">
    <subcellularLocation>
        <location evidence="1">Secreted</location>
    </subcellularLocation>
</comment>
<dbReference type="InterPro" id="IPR033906">
    <property type="entry name" value="Lipase_N"/>
</dbReference>
<dbReference type="CDD" id="cd00707">
    <property type="entry name" value="Pancreat_lipase_like"/>
    <property type="match status" value="1"/>
</dbReference>
<dbReference type="Gene3D" id="3.40.50.1820">
    <property type="entry name" value="alpha/beta hydrolase"/>
    <property type="match status" value="1"/>
</dbReference>
<keyword evidence="7" id="KW-1185">Reference proteome</keyword>
<comment type="similarity">
    <text evidence="2 4">Belongs to the AB hydrolase superfamily. Lipase family.</text>
</comment>
<evidence type="ECO:0000313" key="7">
    <source>
        <dbReference type="Proteomes" id="UP001153292"/>
    </source>
</evidence>
<evidence type="ECO:0000256" key="3">
    <source>
        <dbReference type="ARBA" id="ARBA00022525"/>
    </source>
</evidence>
<name>A0ABN8ECV9_CHISP</name>
<evidence type="ECO:0000256" key="2">
    <source>
        <dbReference type="ARBA" id="ARBA00010701"/>
    </source>
</evidence>
<accession>A0ABN8ECV9</accession>
<evidence type="ECO:0000256" key="1">
    <source>
        <dbReference type="ARBA" id="ARBA00004613"/>
    </source>
</evidence>
<dbReference type="EMBL" id="OU963909">
    <property type="protein sequence ID" value="CAH0677018.1"/>
    <property type="molecule type" value="Genomic_DNA"/>
</dbReference>
<dbReference type="InterPro" id="IPR000734">
    <property type="entry name" value="TAG_lipase"/>
</dbReference>
<evidence type="ECO:0000259" key="5">
    <source>
        <dbReference type="Pfam" id="PF00151"/>
    </source>
</evidence>
<dbReference type="InterPro" id="IPR013818">
    <property type="entry name" value="Lipase"/>
</dbReference>
<sequence length="361" mass="39076">MGNKMTVLQNADRVSLYNIVFIIHVVYPASIPHKDVKFTLTSLMESALPAIHPLIAAGSNRCETLKSYFGLTYEQMTGKNITSFYDSLEIDHITKKGSIKYNMTESRRMSRHLPNFHGTVVLVHGFLESSDGVMVKGVAPVLMKKPGLLLLALDGRKLINLEYFRSSTYARFMGEHLGEFLNDLVTAGQDPSKITLIGHSLGAHIAGIAGKKFRQLTGKQIGRITGLDPAGPCFSNVSAAGRLGADDAEYVDVIHTSSGILGQREPVGQKDFYPAGGLTQPGCFLATCDHSRAWQLFAESITAPDLFPARKCGNWTMFKSGLCSKNEVAYMGINSREGTPGTYYLNTGSTAPYGLGPAGSG</sequence>
<dbReference type="PANTHER" id="PTHR11610:SF173">
    <property type="entry name" value="LIPASE DOMAIN-CONTAINING PROTEIN-RELATED"/>
    <property type="match status" value="1"/>
</dbReference>
<dbReference type="PRINTS" id="PR00821">
    <property type="entry name" value="TAGLIPASE"/>
</dbReference>
<gene>
    <name evidence="6" type="ORF">CHILSU_LOCUS3242</name>
</gene>
<dbReference type="SUPFAM" id="SSF53474">
    <property type="entry name" value="alpha/beta-Hydrolases"/>
    <property type="match status" value="1"/>
</dbReference>
<evidence type="ECO:0000313" key="6">
    <source>
        <dbReference type="EMBL" id="CAH0677018.1"/>
    </source>
</evidence>
<reference evidence="6" key="1">
    <citation type="submission" date="2021-12" db="EMBL/GenBank/DDBJ databases">
        <authorList>
            <person name="King R."/>
        </authorList>
    </citation>
    <scope>NUCLEOTIDE SEQUENCE</scope>
</reference>
<dbReference type="PANTHER" id="PTHR11610">
    <property type="entry name" value="LIPASE"/>
    <property type="match status" value="1"/>
</dbReference>
<protein>
    <recommendedName>
        <fullName evidence="5">Lipase domain-containing protein</fullName>
    </recommendedName>
</protein>
<evidence type="ECO:0000256" key="4">
    <source>
        <dbReference type="RuleBase" id="RU004262"/>
    </source>
</evidence>
<proteinExistence type="inferred from homology"/>
<dbReference type="InterPro" id="IPR029058">
    <property type="entry name" value="AB_hydrolase_fold"/>
</dbReference>
<keyword evidence="3" id="KW-0964">Secreted</keyword>
<feature type="domain" description="Lipase" evidence="5">
    <location>
        <begin position="117"/>
        <end position="353"/>
    </location>
</feature>
<dbReference type="Proteomes" id="UP001153292">
    <property type="component" value="Chromosome 16"/>
</dbReference>